<dbReference type="InParanoid" id="J0L9U9"/>
<reference evidence="2" key="1">
    <citation type="journal article" date="2012" name="Science">
        <title>The Paleozoic origin of enzymatic lignin decomposition reconstructed from 31 fungal genomes.</title>
        <authorList>
            <person name="Floudas D."/>
            <person name="Binder M."/>
            <person name="Riley R."/>
            <person name="Barry K."/>
            <person name="Blanchette R.A."/>
            <person name="Henrissat B."/>
            <person name="Martinez A.T."/>
            <person name="Otillar R."/>
            <person name="Spatafora J.W."/>
            <person name="Yadav J.S."/>
            <person name="Aerts A."/>
            <person name="Benoit I."/>
            <person name="Boyd A."/>
            <person name="Carlson A."/>
            <person name="Copeland A."/>
            <person name="Coutinho P.M."/>
            <person name="de Vries R.P."/>
            <person name="Ferreira P."/>
            <person name="Findley K."/>
            <person name="Foster B."/>
            <person name="Gaskell J."/>
            <person name="Glotzer D."/>
            <person name="Gorecki P."/>
            <person name="Heitman J."/>
            <person name="Hesse C."/>
            <person name="Hori C."/>
            <person name="Igarashi K."/>
            <person name="Jurgens J.A."/>
            <person name="Kallen N."/>
            <person name="Kersten P."/>
            <person name="Kohler A."/>
            <person name="Kuees U."/>
            <person name="Kumar T.K.A."/>
            <person name="Kuo A."/>
            <person name="LaButti K."/>
            <person name="Larrondo L.F."/>
            <person name="Lindquist E."/>
            <person name="Ling A."/>
            <person name="Lombard V."/>
            <person name="Lucas S."/>
            <person name="Lundell T."/>
            <person name="Martin R."/>
            <person name="McLaughlin D.J."/>
            <person name="Morgenstern I."/>
            <person name="Morin E."/>
            <person name="Murat C."/>
            <person name="Nagy L.G."/>
            <person name="Nolan M."/>
            <person name="Ohm R.A."/>
            <person name="Patyshakuliyeva A."/>
            <person name="Rokas A."/>
            <person name="Ruiz-Duenas F.J."/>
            <person name="Sabat G."/>
            <person name="Salamov A."/>
            <person name="Samejima M."/>
            <person name="Schmutz J."/>
            <person name="Slot J.C."/>
            <person name="St John F."/>
            <person name="Stenlid J."/>
            <person name="Sun H."/>
            <person name="Sun S."/>
            <person name="Syed K."/>
            <person name="Tsang A."/>
            <person name="Wiebenga A."/>
            <person name="Young D."/>
            <person name="Pisabarro A."/>
            <person name="Eastwood D.C."/>
            <person name="Martin F."/>
            <person name="Cullen D."/>
            <person name="Grigoriev I.V."/>
            <person name="Hibbett D.S."/>
        </authorList>
    </citation>
    <scope>NUCLEOTIDE SEQUENCE [LARGE SCALE GENOMIC DNA]</scope>
    <source>
        <strain evidence="2">TFB10046</strain>
    </source>
</reference>
<accession>J0L9U9</accession>
<dbReference type="KEGG" id="adl:AURDEDRAFT_177753"/>
<protein>
    <submittedName>
        <fullName evidence="1">Uncharacterized protein</fullName>
    </submittedName>
</protein>
<dbReference type="Gene3D" id="3.20.20.70">
    <property type="entry name" value="Aldolase class I"/>
    <property type="match status" value="1"/>
</dbReference>
<name>J0L9U9_AURST</name>
<sequence length="103" mass="11028">MDNMFVGNAAPLGGLSNVECYTVAILWIGAGANLITGSNMTALDALGRELLFNDEALDVRTSRRSFPCNRHSTRVAVRAEEIVVGRGEAGGRRLRHVAAAATW</sequence>
<dbReference type="EMBL" id="JH688395">
    <property type="protein sequence ID" value="EJD33166.1"/>
    <property type="molecule type" value="Genomic_DNA"/>
</dbReference>
<gene>
    <name evidence="1" type="ORF">AURDEDRAFT_177753</name>
</gene>
<evidence type="ECO:0000313" key="1">
    <source>
        <dbReference type="EMBL" id="EJD33166.1"/>
    </source>
</evidence>
<proteinExistence type="predicted"/>
<dbReference type="InterPro" id="IPR013785">
    <property type="entry name" value="Aldolase_TIM"/>
</dbReference>
<dbReference type="Proteomes" id="UP000006514">
    <property type="component" value="Unassembled WGS sequence"/>
</dbReference>
<evidence type="ECO:0000313" key="2">
    <source>
        <dbReference type="Proteomes" id="UP000006514"/>
    </source>
</evidence>
<keyword evidence="2" id="KW-1185">Reference proteome</keyword>
<dbReference type="OrthoDB" id="5795902at2759"/>
<dbReference type="AlphaFoldDB" id="J0L9U9"/>
<organism evidence="1 2">
    <name type="scientific">Auricularia subglabra (strain TFB-10046 / SS5)</name>
    <name type="common">White-rot fungus</name>
    <name type="synonym">Auricularia delicata (strain TFB10046)</name>
    <dbReference type="NCBI Taxonomy" id="717982"/>
    <lineage>
        <taxon>Eukaryota</taxon>
        <taxon>Fungi</taxon>
        <taxon>Dikarya</taxon>
        <taxon>Basidiomycota</taxon>
        <taxon>Agaricomycotina</taxon>
        <taxon>Agaricomycetes</taxon>
        <taxon>Auriculariales</taxon>
        <taxon>Auriculariaceae</taxon>
        <taxon>Auricularia</taxon>
    </lineage>
</organism>